<dbReference type="SUPFAM" id="SSF55874">
    <property type="entry name" value="ATPase domain of HSP90 chaperone/DNA topoisomerase II/histidine kinase"/>
    <property type="match status" value="1"/>
</dbReference>
<keyword evidence="3" id="KW-0808">Transferase</keyword>
<gene>
    <name evidence="7" type="ORF">ACFQT0_13395</name>
</gene>
<dbReference type="GO" id="GO:0016301">
    <property type="term" value="F:kinase activity"/>
    <property type="evidence" value="ECO:0007669"/>
    <property type="project" value="UniProtKB-KW"/>
</dbReference>
<organism evidence="7 8">
    <name type="scientific">Hymenobacter humi</name>
    <dbReference type="NCBI Taxonomy" id="1411620"/>
    <lineage>
        <taxon>Bacteria</taxon>
        <taxon>Pseudomonadati</taxon>
        <taxon>Bacteroidota</taxon>
        <taxon>Cytophagia</taxon>
        <taxon>Cytophagales</taxon>
        <taxon>Hymenobacteraceae</taxon>
        <taxon>Hymenobacter</taxon>
    </lineage>
</organism>
<dbReference type="EC" id="2.7.13.3" evidence="2"/>
<dbReference type="RefSeq" id="WP_380203429.1">
    <property type="nucleotide sequence ID" value="NZ_JBHTEK010000001.1"/>
</dbReference>
<dbReference type="PRINTS" id="PR00344">
    <property type="entry name" value="BCTRLSENSOR"/>
</dbReference>
<dbReference type="EMBL" id="JBHTEK010000001">
    <property type="protein sequence ID" value="MFC7668260.1"/>
    <property type="molecule type" value="Genomic_DNA"/>
</dbReference>
<dbReference type="InterPro" id="IPR036890">
    <property type="entry name" value="HATPase_C_sf"/>
</dbReference>
<sequence>MLEQACLHLLDNGCKFSPAGQVQVLLKRNGPHARLEFRDHGSGIQLKERPHIFEPFYRGSNARSSPGHGLGLALVQRVVELHAGTVQVVTGPEPGTAMAVELPLVH</sequence>
<evidence type="ECO:0000256" key="1">
    <source>
        <dbReference type="ARBA" id="ARBA00000085"/>
    </source>
</evidence>
<comment type="caution">
    <text evidence="7">The sequence shown here is derived from an EMBL/GenBank/DDBJ whole genome shotgun (WGS) entry which is preliminary data.</text>
</comment>
<proteinExistence type="predicted"/>
<name>A0ABW2U7Q6_9BACT</name>
<keyword evidence="4 7" id="KW-0418">Kinase</keyword>
<keyword evidence="5" id="KW-0902">Two-component regulatory system</keyword>
<dbReference type="InterPro" id="IPR003594">
    <property type="entry name" value="HATPase_dom"/>
</dbReference>
<dbReference type="InterPro" id="IPR050736">
    <property type="entry name" value="Sensor_HK_Regulatory"/>
</dbReference>
<evidence type="ECO:0000256" key="4">
    <source>
        <dbReference type="ARBA" id="ARBA00022777"/>
    </source>
</evidence>
<dbReference type="Pfam" id="PF02518">
    <property type="entry name" value="HATPase_c"/>
    <property type="match status" value="1"/>
</dbReference>
<accession>A0ABW2U7Q6</accession>
<feature type="domain" description="Histidine kinase" evidence="6">
    <location>
        <begin position="1"/>
        <end position="106"/>
    </location>
</feature>
<evidence type="ECO:0000256" key="2">
    <source>
        <dbReference type="ARBA" id="ARBA00012438"/>
    </source>
</evidence>
<dbReference type="Proteomes" id="UP001596513">
    <property type="component" value="Unassembled WGS sequence"/>
</dbReference>
<evidence type="ECO:0000256" key="5">
    <source>
        <dbReference type="ARBA" id="ARBA00023012"/>
    </source>
</evidence>
<dbReference type="InterPro" id="IPR005467">
    <property type="entry name" value="His_kinase_dom"/>
</dbReference>
<dbReference type="InterPro" id="IPR004358">
    <property type="entry name" value="Sig_transdc_His_kin-like_C"/>
</dbReference>
<dbReference type="PANTHER" id="PTHR43711:SF1">
    <property type="entry name" value="HISTIDINE KINASE 1"/>
    <property type="match status" value="1"/>
</dbReference>
<comment type="catalytic activity">
    <reaction evidence="1">
        <text>ATP + protein L-histidine = ADP + protein N-phospho-L-histidine.</text>
        <dbReference type="EC" id="2.7.13.3"/>
    </reaction>
</comment>
<evidence type="ECO:0000313" key="8">
    <source>
        <dbReference type="Proteomes" id="UP001596513"/>
    </source>
</evidence>
<evidence type="ECO:0000313" key="7">
    <source>
        <dbReference type="EMBL" id="MFC7668260.1"/>
    </source>
</evidence>
<dbReference type="CDD" id="cd00075">
    <property type="entry name" value="HATPase"/>
    <property type="match status" value="1"/>
</dbReference>
<evidence type="ECO:0000256" key="3">
    <source>
        <dbReference type="ARBA" id="ARBA00022679"/>
    </source>
</evidence>
<protein>
    <recommendedName>
        <fullName evidence="2">histidine kinase</fullName>
        <ecNumber evidence="2">2.7.13.3</ecNumber>
    </recommendedName>
</protein>
<dbReference type="PROSITE" id="PS50109">
    <property type="entry name" value="HIS_KIN"/>
    <property type="match status" value="1"/>
</dbReference>
<dbReference type="Gene3D" id="3.30.565.10">
    <property type="entry name" value="Histidine kinase-like ATPase, C-terminal domain"/>
    <property type="match status" value="1"/>
</dbReference>
<dbReference type="SMART" id="SM00387">
    <property type="entry name" value="HATPase_c"/>
    <property type="match status" value="1"/>
</dbReference>
<evidence type="ECO:0000259" key="6">
    <source>
        <dbReference type="PROSITE" id="PS50109"/>
    </source>
</evidence>
<reference evidence="8" key="1">
    <citation type="journal article" date="2019" name="Int. J. Syst. Evol. Microbiol.">
        <title>The Global Catalogue of Microorganisms (GCM) 10K type strain sequencing project: providing services to taxonomists for standard genome sequencing and annotation.</title>
        <authorList>
            <consortium name="The Broad Institute Genomics Platform"/>
            <consortium name="The Broad Institute Genome Sequencing Center for Infectious Disease"/>
            <person name="Wu L."/>
            <person name="Ma J."/>
        </authorList>
    </citation>
    <scope>NUCLEOTIDE SEQUENCE [LARGE SCALE GENOMIC DNA]</scope>
    <source>
        <strain evidence="8">JCM 19635</strain>
    </source>
</reference>
<dbReference type="PANTHER" id="PTHR43711">
    <property type="entry name" value="TWO-COMPONENT HISTIDINE KINASE"/>
    <property type="match status" value="1"/>
</dbReference>
<keyword evidence="8" id="KW-1185">Reference proteome</keyword>